<feature type="transmembrane region" description="Helical" evidence="2">
    <location>
        <begin position="54"/>
        <end position="76"/>
    </location>
</feature>
<sequence length="135" mass="14492">MKALFWDLLTFDRLMTGPVIHIIYWCGLALLVLGGFSVIGGAVGVALREPGIMSWILAVPVLVAGLLVLLVMGLLWRSFCELYVALFRIADDLRVMRAFVEQDHGVGAARPSAAPAPAQTSDIGDKGDADLVSKI</sequence>
<organism evidence="3 4">
    <name type="scientific">Peiella sedimenti</name>
    <dbReference type="NCBI Taxonomy" id="3061083"/>
    <lineage>
        <taxon>Bacteria</taxon>
        <taxon>Pseudomonadati</taxon>
        <taxon>Pseudomonadota</taxon>
        <taxon>Alphaproteobacteria</taxon>
        <taxon>Caulobacterales</taxon>
        <taxon>Caulobacteraceae</taxon>
        <taxon>Peiella</taxon>
    </lineage>
</organism>
<evidence type="ECO:0000256" key="1">
    <source>
        <dbReference type="SAM" id="MobiDB-lite"/>
    </source>
</evidence>
<keyword evidence="2" id="KW-0812">Transmembrane</keyword>
<evidence type="ECO:0000313" key="4">
    <source>
        <dbReference type="Proteomes" id="UP001169063"/>
    </source>
</evidence>
<dbReference type="InterPro" id="IPR025557">
    <property type="entry name" value="DUF4282"/>
</dbReference>
<evidence type="ECO:0000313" key="3">
    <source>
        <dbReference type="EMBL" id="MDO1558070.1"/>
    </source>
</evidence>
<feature type="region of interest" description="Disordered" evidence="1">
    <location>
        <begin position="108"/>
        <end position="127"/>
    </location>
</feature>
<protein>
    <submittedName>
        <fullName evidence="3">DUF4282 domain-containing protein</fullName>
    </submittedName>
</protein>
<feature type="compositionally biased region" description="Low complexity" evidence="1">
    <location>
        <begin position="108"/>
        <end position="118"/>
    </location>
</feature>
<keyword evidence="4" id="KW-1185">Reference proteome</keyword>
<accession>A0ABT8SHM1</accession>
<reference evidence="3" key="1">
    <citation type="submission" date="2023-07" db="EMBL/GenBank/DDBJ databases">
        <title>Brevundimonas soil sp. nov., isolated from the soil of chemical plant.</title>
        <authorList>
            <person name="Wu N."/>
        </authorList>
    </citation>
    <scope>NUCLEOTIDE SEQUENCE</scope>
    <source>
        <strain evidence="3">XZ-24</strain>
    </source>
</reference>
<dbReference type="EMBL" id="JAUKTR010000001">
    <property type="protein sequence ID" value="MDO1558070.1"/>
    <property type="molecule type" value="Genomic_DNA"/>
</dbReference>
<evidence type="ECO:0000256" key="2">
    <source>
        <dbReference type="SAM" id="Phobius"/>
    </source>
</evidence>
<comment type="caution">
    <text evidence="3">The sequence shown here is derived from an EMBL/GenBank/DDBJ whole genome shotgun (WGS) entry which is preliminary data.</text>
</comment>
<dbReference type="Proteomes" id="UP001169063">
    <property type="component" value="Unassembled WGS sequence"/>
</dbReference>
<keyword evidence="2" id="KW-0472">Membrane</keyword>
<dbReference type="Pfam" id="PF14110">
    <property type="entry name" value="DUF4282"/>
    <property type="match status" value="1"/>
</dbReference>
<gene>
    <name evidence="3" type="ORF">Q0812_01335</name>
</gene>
<proteinExistence type="predicted"/>
<keyword evidence="2" id="KW-1133">Transmembrane helix</keyword>
<feature type="transmembrane region" description="Helical" evidence="2">
    <location>
        <begin position="22"/>
        <end position="47"/>
    </location>
</feature>
<name>A0ABT8SHM1_9CAUL</name>